<keyword evidence="1" id="KW-0472">Membrane</keyword>
<dbReference type="AlphaFoldDB" id="A0A645AFA6"/>
<dbReference type="EMBL" id="VSSQ01013530">
    <property type="protein sequence ID" value="MPM51697.1"/>
    <property type="molecule type" value="Genomic_DNA"/>
</dbReference>
<feature type="transmembrane region" description="Helical" evidence="1">
    <location>
        <begin position="82"/>
        <end position="104"/>
    </location>
</feature>
<gene>
    <name evidence="2" type="ORF">SDC9_98448</name>
</gene>
<protein>
    <submittedName>
        <fullName evidence="2">Uncharacterized protein</fullName>
    </submittedName>
</protein>
<feature type="transmembrane region" description="Helical" evidence="1">
    <location>
        <begin position="37"/>
        <end position="61"/>
    </location>
</feature>
<accession>A0A645AFA6</accession>
<name>A0A645AFA6_9ZZZZ</name>
<comment type="caution">
    <text evidence="2">The sequence shown here is derived from an EMBL/GenBank/DDBJ whole genome shotgun (WGS) entry which is preliminary data.</text>
</comment>
<organism evidence="2">
    <name type="scientific">bioreactor metagenome</name>
    <dbReference type="NCBI Taxonomy" id="1076179"/>
    <lineage>
        <taxon>unclassified sequences</taxon>
        <taxon>metagenomes</taxon>
        <taxon>ecological metagenomes</taxon>
    </lineage>
</organism>
<evidence type="ECO:0000256" key="1">
    <source>
        <dbReference type="SAM" id="Phobius"/>
    </source>
</evidence>
<keyword evidence="1" id="KW-1133">Transmembrane helix</keyword>
<evidence type="ECO:0000313" key="2">
    <source>
        <dbReference type="EMBL" id="MPM51697.1"/>
    </source>
</evidence>
<reference evidence="2" key="1">
    <citation type="submission" date="2019-08" db="EMBL/GenBank/DDBJ databases">
        <authorList>
            <person name="Kucharzyk K."/>
            <person name="Murdoch R.W."/>
            <person name="Higgins S."/>
            <person name="Loffler F."/>
        </authorList>
    </citation>
    <scope>NUCLEOTIDE SEQUENCE</scope>
</reference>
<sequence length="113" mass="12025">MSDPITIDADTGAEAHDATPHCPRCGSRHVAVLRKTYNPGCGCLGLLLFGWWGLLLGLLGFDDVEMICTKCGARWPAGRPEQIQTGCGGCLTLLLAVLVLLVFLGSCNCFAIF</sequence>
<proteinExistence type="predicted"/>
<keyword evidence="1" id="KW-0812">Transmembrane</keyword>